<dbReference type="PROSITE" id="PS50075">
    <property type="entry name" value="CARRIER"/>
    <property type="match status" value="2"/>
</dbReference>
<name>A0A561SFL4_9ACTN</name>
<dbReference type="InterPro" id="IPR018201">
    <property type="entry name" value="Ketoacyl_synth_AS"/>
</dbReference>
<dbReference type="CDD" id="cd08956">
    <property type="entry name" value="KR_3_FAS_SDR_x"/>
    <property type="match status" value="1"/>
</dbReference>
<dbReference type="SMART" id="SM00826">
    <property type="entry name" value="PKS_DH"/>
    <property type="match status" value="1"/>
</dbReference>
<keyword evidence="6" id="KW-0511">Multifunctional enzyme</keyword>
<dbReference type="SMART" id="SM00823">
    <property type="entry name" value="PKS_PP"/>
    <property type="match status" value="2"/>
</dbReference>
<feature type="domain" description="Carrier" evidence="10">
    <location>
        <begin position="1700"/>
        <end position="1775"/>
    </location>
</feature>
<dbReference type="FunFam" id="1.10.1200.10:FF:000007">
    <property type="entry name" value="Probable polyketide synthase pks17"/>
    <property type="match status" value="2"/>
</dbReference>
<dbReference type="Pfam" id="PF00109">
    <property type="entry name" value="ketoacyl-synt"/>
    <property type="match status" value="2"/>
</dbReference>
<dbReference type="InterPro" id="IPR016035">
    <property type="entry name" value="Acyl_Trfase/lysoPLipase"/>
</dbReference>
<dbReference type="SMART" id="SM01294">
    <property type="entry name" value="PKS_PP_betabranch"/>
    <property type="match status" value="2"/>
</dbReference>
<accession>A0A561SFL4</accession>
<dbReference type="Gene3D" id="3.30.70.3290">
    <property type="match status" value="2"/>
</dbReference>
<keyword evidence="7" id="KW-0012">Acyltransferase</keyword>
<dbReference type="InterPro" id="IPR049900">
    <property type="entry name" value="PKS_mFAS_DH"/>
</dbReference>
<dbReference type="PROSITE" id="PS00012">
    <property type="entry name" value="PHOSPHOPANTETHEINE"/>
    <property type="match status" value="2"/>
</dbReference>
<dbReference type="InterPro" id="IPR009081">
    <property type="entry name" value="PP-bd_ACP"/>
</dbReference>
<keyword evidence="5" id="KW-0045">Antibiotic biosynthesis</keyword>
<evidence type="ECO:0000256" key="4">
    <source>
        <dbReference type="ARBA" id="ARBA00022679"/>
    </source>
</evidence>
<dbReference type="InterPro" id="IPR014043">
    <property type="entry name" value="Acyl_transferase_dom"/>
</dbReference>
<feature type="region of interest" description="Disordered" evidence="9">
    <location>
        <begin position="2862"/>
        <end position="2882"/>
    </location>
</feature>
<gene>
    <name evidence="13" type="ORF">FHX73_15256</name>
</gene>
<dbReference type="InterPro" id="IPR020841">
    <property type="entry name" value="PKS_Beta-ketoAc_synthase_dom"/>
</dbReference>
<dbReference type="Gene3D" id="3.40.50.720">
    <property type="entry name" value="NAD(P)-binding Rossmann-like Domain"/>
    <property type="match status" value="1"/>
</dbReference>
<evidence type="ECO:0000256" key="2">
    <source>
        <dbReference type="ARBA" id="ARBA00022450"/>
    </source>
</evidence>
<protein>
    <submittedName>
        <fullName evidence="13">Acyl transferase domain-containing protein</fullName>
    </submittedName>
</protein>
<evidence type="ECO:0000256" key="3">
    <source>
        <dbReference type="ARBA" id="ARBA00022553"/>
    </source>
</evidence>
<dbReference type="Pfam" id="PF02801">
    <property type="entry name" value="Ketoacyl-synt_C"/>
    <property type="match status" value="2"/>
</dbReference>
<dbReference type="Pfam" id="PF08659">
    <property type="entry name" value="KR"/>
    <property type="match status" value="1"/>
</dbReference>
<dbReference type="InterPro" id="IPR014031">
    <property type="entry name" value="Ketoacyl_synth_C"/>
</dbReference>
<dbReference type="PANTHER" id="PTHR43775">
    <property type="entry name" value="FATTY ACID SYNTHASE"/>
    <property type="match status" value="1"/>
</dbReference>
<sequence length="2882" mass="300433">MNDGRMRYLLERVTAELHETRRELREAKERDSEPVAIVGMACHFPGGVDSPEDLWRLVAEGGDAVGGFPTDRGWDLDSLVDPDPDHPRTSYTGNGAFLAAPGDFDADFFGISPREALASDPQHRLLLETAWEAFERAGIRPGELHGSNTGVFVGTNGNDYPPPAGTAPEELEGYLAVGNAASVASGRISYSLGLEGPAVTVDTACSSSSVALHLAVRALRSGECDLALAGGVTVMTTPSIFVEFSRQHGLSPDGRCKAFAAGADGTGWSEGVALLLVERLSDARRNGHRVLAVVRGTAVNQDGASNGLTAPNGPAQQRVIRQALADAGLATGEIDAVEAHGTGTRLGDPIEAQALLDTYGQGRDAERPLWLGSVKSNLAHTQAAAGAAGIIKMVQALRHQVLPRTLHVDEPTPHVEWESGAVRLLTEDRAWPRGERPRRAGVSAFGVSGTNTHVILEEAPPEPDAEPAVTDAPSGPVAWTLSARTPEALRAQAAALAARVRAEHERAEPAALAALGHALVAERTAFEERAVLVGRDAPELLAALDALAAGEPSTAVLGRAGADHKVVLVFPGQGAQWLGMAAELLDTAPVFAEQIAACQKALAEFVDWSLEDVLRGREGAPGYDRVDVVQPALWAVMVSLAALWESYGVRPDAVVGHSQGEIAAAYVAGALTLQDAARVVALRSQAIVELAGTGGMASVPLPRERAEELIAPWGERLSVAVVNSPAAVVVAGEPAALDELVALGEREELRIRRVPVDYASHSAPVERIRARLATALAPVAPRTGHTPLLSSVTGDWLDTAQLDGAYWYTNLRQTVRFEEAVRRLLDSGHGVFVEASPHPVLTAAVQATAEDAGRLDTVATGSLRRDEGGLTRFLGAVGQVAVAGVPVDWTPALGPRPAARVDLPTYPFQRRRYWLERRADRSGDPLFLGLRAAEHPLLGAVLQPAEGGGATLTGRLAVSTHPWLADHTVLGRTIVPGTALVELAVRAGDELGLPVLDELVLEAPLVLPGQQAVEVQVTVGAPDATGRRPVAVHARVQHERAEAADWQRHAHGVLAAASDGEARWSTAGTAWPPAGATAVPLDGLYQRLADAGRDYGPLFQGLHAAWRLGDELFAEIALPQQEQADAARYGLHPALLDAAFHVAELTTAGPAGEGVPLPFAWSAVRLHAGGATALRVRLRPGAGDTVVLDATDPAGAPVLAVGALASRPVVAAQLADPAAGLPLHVAGWAELLSAEPESEVWAVLGSDSLGLGAELAAYPDPAAVARAVAEGGAEAPGTVWLPVVADGTGTVPERARQALHTVLTVVQEWLAEPELADRRLVVATTAAVSVAGEDVDPALGPVWGLLRSAQAEHPDRLLLVDLDDAAESRRALPGALAAATAAGETQLALRGGTARVPRLTALPAAPADQGAARLLDPDGTVLVTGGLGLLGRLVTRRLVVEHGARHLVLAARRGADTPGAAEFLAELAELGADATAVPVDAADREALRAVLAGIPADRPLTAVVHAAGALDDGLVTALDPGRLETVLRPKVDAAWHLHELTRDAELSAFLLFSSAAGVLGVQGQANYAAANAFLDALAVHRRAAGLPAASLAWGLWADGSDLTGHLGGADLARLARQGVRPLTADQGLALFTAAVRSGHPLPVPLALRADADPALVPPVLRAVLARPQRARPTAGGAGTTGGEGGLAGRLRGLDARQRQAELLALVRREAAVVLGRTDQDGVAPDRAFKELGFDSLTAVELRNRLTAASGLRLPATLVFDHPTALALAAELDALLPGGQQRTAELPTVAGGRPDELDPVVIVSMSCRFPGGVSTPEQLWELVDAGRDAITPWPTDRGWDNESLYDPDPDRPGHTYTQYGGFLHDAAEFDPAFFGISPREALATDPQQRLLLETAWEAFERAGIDPAGLRGSRTAVYTGVMYNDYAGRLRELPEELEGYLHNGSAASVASGRISYAFGFEGPAVTVDTACSSSLVALHLAAQALRSGEADLALAGGVAVMASPAGMVATSRHRAFAPDGRVKAFAAGADGTSWAEGVGLLMLERLSDARRHGHPVLAVVRGSAVNQDGASNGLTAPNGPAQQRVLRQALAAAGLTPQEVDAVEAHGTGTQLGDPIEAQALLAVYGPDRPEQQPLWLGSLKSNLGHTQAAAGVAGLIKMVGALHHGRLPATLNVDEPAPEVDWGTGGVRLLTERQEWPETGRPRRAGISAFGVSGTNAHVIIEQPPAAEPAPQQPSDGPLPWVLSARTAGALAEQAGRLAEHLAESTEAPADLAHTLLAGRARFEHRAVVVAAEPAAAATALRALAAGEPAAELVQGRADGAPRTVFVFPGHGSQWAGMARELLDSAPVFAERIESCARALAPHLDFDLLDVLRQRDGAAQLERVEVAQPALWAVLVALAALWESYGLRPDAVVGHSQGEVAAATVAGALTLDDAALIVAARSRILATLVGRGSMASVALPLAEAERRLAAWPDRLAVATVNGPNAVVVAGEEAALDELVAQCTAEGVRAKRLRAATLAGHSPVIDQVREELLAALAPVRPGPAHLPIWSTVTAEPIEGGELDAAHWYRNLRQTVRFAPAVQRLAEAGRTLFVEVSPHPVLTGAIQDTLEAGEFAGAAIETLRRDQGGLDRFLLSAGAALTQGAPVDLGGPLAGARSVPTALPTYPFQRRRYWLDVELGPLTTALATGIGDTDEPADGAPGERLAARLAGLTAEERRAELLDLVRRQAAAALGHADVEEVLAERAFRDLGFESLTAVDLRNRLAAATGLRLPATVVYDQPTPAAIAAHLDEQLAAGGPELPQLLDLLERSLPGTAEDRRELAARLAALAARLGPDGESRLVPDDAPDEELDLASASDEELFAELDRARPAAGTATTGRSGDDGR</sequence>
<dbReference type="SUPFAM" id="SSF47336">
    <property type="entry name" value="ACP-like"/>
    <property type="match status" value="2"/>
</dbReference>
<dbReference type="Gene3D" id="1.10.1200.10">
    <property type="entry name" value="ACP-like"/>
    <property type="match status" value="2"/>
</dbReference>
<evidence type="ECO:0000256" key="7">
    <source>
        <dbReference type="ARBA" id="ARBA00023315"/>
    </source>
</evidence>
<feature type="domain" description="PKS/mFAS DH" evidence="12">
    <location>
        <begin position="935"/>
        <end position="1215"/>
    </location>
</feature>
<dbReference type="InterPro" id="IPR014030">
    <property type="entry name" value="Ketoacyl_synth_N"/>
</dbReference>
<dbReference type="PANTHER" id="PTHR43775:SF51">
    <property type="entry name" value="INACTIVE PHENOLPHTHIOCEROL SYNTHESIS POLYKETIDE SYNTHASE TYPE I PKS1-RELATED"/>
    <property type="match status" value="1"/>
</dbReference>
<dbReference type="FunFam" id="3.40.366.10:FF:000002">
    <property type="entry name" value="Probable polyketide synthase 2"/>
    <property type="match status" value="2"/>
</dbReference>
<feature type="region of interest" description="N-terminal hotdog fold" evidence="8">
    <location>
        <begin position="935"/>
        <end position="1061"/>
    </location>
</feature>
<dbReference type="GO" id="GO:0004312">
    <property type="term" value="F:fatty acid synthase activity"/>
    <property type="evidence" value="ECO:0007669"/>
    <property type="project" value="TreeGrafter"/>
</dbReference>
<dbReference type="InterPro" id="IPR042104">
    <property type="entry name" value="PKS_dehydratase_sf"/>
</dbReference>
<dbReference type="SMART" id="SM00827">
    <property type="entry name" value="PKS_AT"/>
    <property type="match status" value="2"/>
</dbReference>
<dbReference type="EMBL" id="VIWT01000005">
    <property type="protein sequence ID" value="TWF73643.1"/>
    <property type="molecule type" value="Genomic_DNA"/>
</dbReference>
<evidence type="ECO:0000259" key="11">
    <source>
        <dbReference type="PROSITE" id="PS52004"/>
    </source>
</evidence>
<evidence type="ECO:0000259" key="10">
    <source>
        <dbReference type="PROSITE" id="PS50075"/>
    </source>
</evidence>
<dbReference type="InterPro" id="IPR020806">
    <property type="entry name" value="PKS_PP-bd"/>
</dbReference>
<dbReference type="Pfam" id="PF00698">
    <property type="entry name" value="Acyl_transf_1"/>
    <property type="match status" value="2"/>
</dbReference>
<dbReference type="RefSeq" id="WP_342795361.1">
    <property type="nucleotide sequence ID" value="NZ_BAAAMZ010000001.1"/>
</dbReference>
<feature type="domain" description="Carrier" evidence="10">
    <location>
        <begin position="2716"/>
        <end position="2791"/>
    </location>
</feature>
<dbReference type="Gene3D" id="3.40.366.10">
    <property type="entry name" value="Malonyl-Coenzyme A Acyl Carrier Protein, domain 2"/>
    <property type="match status" value="2"/>
</dbReference>
<dbReference type="InterPro" id="IPR049552">
    <property type="entry name" value="PKS_DH_N"/>
</dbReference>
<evidence type="ECO:0000256" key="5">
    <source>
        <dbReference type="ARBA" id="ARBA00023194"/>
    </source>
</evidence>
<dbReference type="InterPro" id="IPR016039">
    <property type="entry name" value="Thiolase-like"/>
</dbReference>
<dbReference type="Pfam" id="PF00550">
    <property type="entry name" value="PP-binding"/>
    <property type="match status" value="2"/>
</dbReference>
<dbReference type="GO" id="GO:0004315">
    <property type="term" value="F:3-oxoacyl-[acyl-carrier-protein] synthase activity"/>
    <property type="evidence" value="ECO:0007669"/>
    <property type="project" value="InterPro"/>
</dbReference>
<dbReference type="InterPro" id="IPR006162">
    <property type="entry name" value="Ppantetheine_attach_site"/>
</dbReference>
<dbReference type="GO" id="GO:0031177">
    <property type="term" value="F:phosphopantetheine binding"/>
    <property type="evidence" value="ECO:0007669"/>
    <property type="project" value="InterPro"/>
</dbReference>
<dbReference type="SUPFAM" id="SSF53901">
    <property type="entry name" value="Thiolase-like"/>
    <property type="match status" value="2"/>
</dbReference>
<dbReference type="InterPro" id="IPR020807">
    <property type="entry name" value="PKS_DH"/>
</dbReference>
<dbReference type="InterPro" id="IPR016036">
    <property type="entry name" value="Malonyl_transacylase_ACP-bd"/>
</dbReference>
<keyword evidence="3" id="KW-0597">Phosphoprotein</keyword>
<evidence type="ECO:0000256" key="1">
    <source>
        <dbReference type="ARBA" id="ARBA00004792"/>
    </source>
</evidence>
<evidence type="ECO:0000313" key="14">
    <source>
        <dbReference type="Proteomes" id="UP000317940"/>
    </source>
</evidence>
<feature type="domain" description="Ketosynthase family 3 (KS3)" evidence="11">
    <location>
        <begin position="1796"/>
        <end position="2222"/>
    </location>
</feature>
<dbReference type="GO" id="GO:0006633">
    <property type="term" value="P:fatty acid biosynthetic process"/>
    <property type="evidence" value="ECO:0007669"/>
    <property type="project" value="InterPro"/>
</dbReference>
<dbReference type="Gene3D" id="3.10.129.110">
    <property type="entry name" value="Polyketide synthase dehydratase"/>
    <property type="match status" value="1"/>
</dbReference>
<reference evidence="13 14" key="1">
    <citation type="submission" date="2019-06" db="EMBL/GenBank/DDBJ databases">
        <title>Sequencing the genomes of 1000 actinobacteria strains.</title>
        <authorList>
            <person name="Klenk H.-P."/>
        </authorList>
    </citation>
    <scope>NUCLEOTIDE SEQUENCE [LARGE SCALE GENOMIC DNA]</scope>
    <source>
        <strain evidence="13 14">DSM 44826</strain>
    </source>
</reference>
<dbReference type="InterPro" id="IPR050091">
    <property type="entry name" value="PKS_NRPS_Biosynth_Enz"/>
</dbReference>
<dbReference type="SMART" id="SM00825">
    <property type="entry name" value="PKS_KS"/>
    <property type="match status" value="2"/>
</dbReference>
<comment type="pathway">
    <text evidence="1">Antibiotic biosynthesis.</text>
</comment>
<dbReference type="Pfam" id="PF14765">
    <property type="entry name" value="PS-DH"/>
    <property type="match status" value="1"/>
</dbReference>
<dbReference type="InterPro" id="IPR049551">
    <property type="entry name" value="PKS_DH_C"/>
</dbReference>
<dbReference type="SUPFAM" id="SSF51735">
    <property type="entry name" value="NAD(P)-binding Rossmann-fold domains"/>
    <property type="match status" value="2"/>
</dbReference>
<keyword evidence="14" id="KW-1185">Reference proteome</keyword>
<dbReference type="PROSITE" id="PS52004">
    <property type="entry name" value="KS3_2"/>
    <property type="match status" value="2"/>
</dbReference>
<feature type="compositionally biased region" description="Low complexity" evidence="9">
    <location>
        <begin position="2867"/>
        <end position="2876"/>
    </location>
</feature>
<dbReference type="PROSITE" id="PS52019">
    <property type="entry name" value="PKS_MFAS_DH"/>
    <property type="match status" value="1"/>
</dbReference>
<dbReference type="CDD" id="cd00833">
    <property type="entry name" value="PKS"/>
    <property type="match status" value="2"/>
</dbReference>
<evidence type="ECO:0000256" key="6">
    <source>
        <dbReference type="ARBA" id="ARBA00023268"/>
    </source>
</evidence>
<feature type="domain" description="Ketosynthase family 3 (KS3)" evidence="11">
    <location>
        <begin position="32"/>
        <end position="458"/>
    </location>
</feature>
<dbReference type="Pfam" id="PF16197">
    <property type="entry name" value="KAsynt_C_assoc"/>
    <property type="match status" value="2"/>
</dbReference>
<proteinExistence type="predicted"/>
<evidence type="ECO:0000256" key="9">
    <source>
        <dbReference type="SAM" id="MobiDB-lite"/>
    </source>
</evidence>
<evidence type="ECO:0000256" key="8">
    <source>
        <dbReference type="PROSITE-ProRule" id="PRU01363"/>
    </source>
</evidence>
<dbReference type="FunFam" id="3.40.47.10:FF:000019">
    <property type="entry name" value="Polyketide synthase type I"/>
    <property type="match status" value="2"/>
</dbReference>
<dbReference type="InterPro" id="IPR036736">
    <property type="entry name" value="ACP-like_sf"/>
</dbReference>
<dbReference type="SUPFAM" id="SSF55048">
    <property type="entry name" value="Probable ACP-binding domain of malonyl-CoA ACP transacylase"/>
    <property type="match status" value="2"/>
</dbReference>
<dbReference type="PROSITE" id="PS00606">
    <property type="entry name" value="KS3_1"/>
    <property type="match status" value="2"/>
</dbReference>
<dbReference type="Pfam" id="PF21089">
    <property type="entry name" value="PKS_DH_N"/>
    <property type="match status" value="1"/>
</dbReference>
<dbReference type="InterPro" id="IPR057326">
    <property type="entry name" value="KR_dom"/>
</dbReference>
<feature type="active site" description="Proton acceptor; for dehydratase activity" evidence="8">
    <location>
        <position position="967"/>
    </location>
</feature>
<feature type="region of interest" description="C-terminal hotdog fold" evidence="8">
    <location>
        <begin position="1076"/>
        <end position="1215"/>
    </location>
</feature>
<dbReference type="Gene3D" id="3.40.47.10">
    <property type="match status" value="2"/>
</dbReference>
<dbReference type="SUPFAM" id="SSF52151">
    <property type="entry name" value="FabD/lysophospholipase-like"/>
    <property type="match status" value="2"/>
</dbReference>
<comment type="caution">
    <text evidence="13">The sequence shown here is derived from an EMBL/GenBank/DDBJ whole genome shotgun (WGS) entry which is preliminary data.</text>
</comment>
<evidence type="ECO:0000259" key="12">
    <source>
        <dbReference type="PROSITE" id="PS52019"/>
    </source>
</evidence>
<dbReference type="GO" id="GO:0033068">
    <property type="term" value="P:macrolide biosynthetic process"/>
    <property type="evidence" value="ECO:0007669"/>
    <property type="project" value="UniProtKB-ARBA"/>
</dbReference>
<dbReference type="InterPro" id="IPR013968">
    <property type="entry name" value="PKS_KR"/>
</dbReference>
<organism evidence="13 14">
    <name type="scientific">Kitasatospora viridis</name>
    <dbReference type="NCBI Taxonomy" id="281105"/>
    <lineage>
        <taxon>Bacteria</taxon>
        <taxon>Bacillati</taxon>
        <taxon>Actinomycetota</taxon>
        <taxon>Actinomycetes</taxon>
        <taxon>Kitasatosporales</taxon>
        <taxon>Streptomycetaceae</taxon>
        <taxon>Kitasatospora</taxon>
    </lineage>
</organism>
<feature type="active site" description="Proton donor; for dehydratase activity" evidence="8">
    <location>
        <position position="1137"/>
    </location>
</feature>
<dbReference type="InterPro" id="IPR032821">
    <property type="entry name" value="PKS_assoc"/>
</dbReference>
<keyword evidence="2" id="KW-0596">Phosphopantetheine</keyword>
<dbReference type="Proteomes" id="UP000317940">
    <property type="component" value="Unassembled WGS sequence"/>
</dbReference>
<keyword evidence="4 13" id="KW-0808">Transferase</keyword>
<evidence type="ECO:0000313" key="13">
    <source>
        <dbReference type="EMBL" id="TWF73643.1"/>
    </source>
</evidence>
<dbReference type="SMART" id="SM00822">
    <property type="entry name" value="PKS_KR"/>
    <property type="match status" value="1"/>
</dbReference>
<dbReference type="InterPro" id="IPR036291">
    <property type="entry name" value="NAD(P)-bd_dom_sf"/>
</dbReference>
<dbReference type="InterPro" id="IPR001227">
    <property type="entry name" value="Ac_transferase_dom_sf"/>
</dbReference>